<keyword evidence="1" id="KW-0808">Transferase</keyword>
<dbReference type="InterPro" id="IPR011009">
    <property type="entry name" value="Kinase-like_dom_sf"/>
</dbReference>
<dbReference type="SUPFAM" id="SSF56112">
    <property type="entry name" value="Protein kinase-like (PK-like)"/>
    <property type="match status" value="1"/>
</dbReference>
<protein>
    <submittedName>
        <fullName evidence="1">Streptomycin 6-kinase</fullName>
    </submittedName>
</protein>
<keyword evidence="1" id="KW-0418">Kinase</keyword>
<name>A0A510V2Q3_9CELL</name>
<dbReference type="GO" id="GO:0019748">
    <property type="term" value="P:secondary metabolic process"/>
    <property type="evidence" value="ECO:0007669"/>
    <property type="project" value="InterPro"/>
</dbReference>
<dbReference type="Proteomes" id="UP000321118">
    <property type="component" value="Unassembled WGS sequence"/>
</dbReference>
<sequence length="341" mass="36359">MRVVTARVDPGVQALRVSGVHPVTSSSDVGRRRIAHPAAILARMSVVLPPILLAGVGRTPGGAEWIDRLPSLVAGACARWGLRLGPPFTDGAASWCAPATLADGRRAVLKVSFPHDEARHEAVALRAWHGHGVPRLHEAHEDDWALLLERVEPGSPLSRAPGGAVERLTAAADVARSLWSVTGAVEVPSMADVCAGWADVLEHRATRYGVQVERAVDLLRTLPGSSDVLVHGDLNPGNLLDGGGGRWVAIDPKPMRGDPAYDLWPLLEQVDDPFEHPEPQAVLRDRVALLAGLLDLDPARIAAWAFARCTESALWVWDQLGDEPGGRAILGQAAVWARVAG</sequence>
<dbReference type="GO" id="GO:0016773">
    <property type="term" value="F:phosphotransferase activity, alcohol group as acceptor"/>
    <property type="evidence" value="ECO:0007669"/>
    <property type="project" value="InterPro"/>
</dbReference>
<proteinExistence type="predicted"/>
<dbReference type="EMBL" id="BJUB01000004">
    <property type="protein sequence ID" value="GEK21172.1"/>
    <property type="molecule type" value="Genomic_DNA"/>
</dbReference>
<dbReference type="Pfam" id="PF04655">
    <property type="entry name" value="APH_6_hur"/>
    <property type="match status" value="1"/>
</dbReference>
<accession>A0A510V2Q3</accession>
<evidence type="ECO:0000313" key="2">
    <source>
        <dbReference type="Proteomes" id="UP000321118"/>
    </source>
</evidence>
<evidence type="ECO:0000313" key="1">
    <source>
        <dbReference type="EMBL" id="GEK21172.1"/>
    </source>
</evidence>
<reference evidence="1 2" key="1">
    <citation type="submission" date="2019-07" db="EMBL/GenBank/DDBJ databases">
        <title>Whole genome shotgun sequence of Cellulomonas xylanilytica NBRC 101102.</title>
        <authorList>
            <person name="Hosoyama A."/>
            <person name="Uohara A."/>
            <person name="Ohji S."/>
            <person name="Ichikawa N."/>
        </authorList>
    </citation>
    <scope>NUCLEOTIDE SEQUENCE [LARGE SCALE GENOMIC DNA]</scope>
    <source>
        <strain evidence="1 2">NBRC 101102</strain>
    </source>
</reference>
<gene>
    <name evidence="1" type="ORF">CXY01_16920</name>
</gene>
<dbReference type="AlphaFoldDB" id="A0A510V2Q3"/>
<organism evidence="1 2">
    <name type="scientific">Cellulomonas xylanilytica</name>
    <dbReference type="NCBI Taxonomy" id="233583"/>
    <lineage>
        <taxon>Bacteria</taxon>
        <taxon>Bacillati</taxon>
        <taxon>Actinomycetota</taxon>
        <taxon>Actinomycetes</taxon>
        <taxon>Micrococcales</taxon>
        <taxon>Cellulomonadaceae</taxon>
        <taxon>Cellulomonas</taxon>
    </lineage>
</organism>
<comment type="caution">
    <text evidence="1">The sequence shown here is derived from an EMBL/GenBank/DDBJ whole genome shotgun (WGS) entry which is preliminary data.</text>
</comment>
<keyword evidence="2" id="KW-1185">Reference proteome</keyword>
<dbReference type="GO" id="GO:0016301">
    <property type="term" value="F:kinase activity"/>
    <property type="evidence" value="ECO:0007669"/>
    <property type="project" value="UniProtKB-KW"/>
</dbReference>
<dbReference type="Gene3D" id="3.90.1200.10">
    <property type="match status" value="1"/>
</dbReference>
<dbReference type="InterPro" id="IPR006748">
    <property type="entry name" value="NH2Glyco/OHUrea_AB-resist_kin"/>
</dbReference>